<comment type="caution">
    <text evidence="2">The sequence shown here is derived from an EMBL/GenBank/DDBJ whole genome shotgun (WGS) entry which is preliminary data.</text>
</comment>
<dbReference type="EMBL" id="CADEPI010000923">
    <property type="protein sequence ID" value="CAB3388813.1"/>
    <property type="molecule type" value="Genomic_DNA"/>
</dbReference>
<evidence type="ECO:0000313" key="3">
    <source>
        <dbReference type="Proteomes" id="UP000494165"/>
    </source>
</evidence>
<protein>
    <submittedName>
        <fullName evidence="2">Uncharacterized protein</fullName>
    </submittedName>
</protein>
<evidence type="ECO:0000313" key="2">
    <source>
        <dbReference type="EMBL" id="CAB3388813.1"/>
    </source>
</evidence>
<name>A0A8S1E3V7_9INSE</name>
<sequence length="82" mass="9526">MDIGIFKFVCRILVYFPVSGFASFLYREEKNLCWNVSLLSYRRSLRWNKLAAFAFRSSVSNKGIPRSSQRDGSSLRLQNVNI</sequence>
<dbReference type="AlphaFoldDB" id="A0A8S1E3V7"/>
<dbReference type="Proteomes" id="UP000494165">
    <property type="component" value="Unassembled WGS sequence"/>
</dbReference>
<evidence type="ECO:0000256" key="1">
    <source>
        <dbReference type="SAM" id="MobiDB-lite"/>
    </source>
</evidence>
<keyword evidence="3" id="KW-1185">Reference proteome</keyword>
<feature type="region of interest" description="Disordered" evidence="1">
    <location>
        <begin position="61"/>
        <end position="82"/>
    </location>
</feature>
<proteinExistence type="predicted"/>
<organism evidence="2 3">
    <name type="scientific">Cloeon dipterum</name>
    <dbReference type="NCBI Taxonomy" id="197152"/>
    <lineage>
        <taxon>Eukaryota</taxon>
        <taxon>Metazoa</taxon>
        <taxon>Ecdysozoa</taxon>
        <taxon>Arthropoda</taxon>
        <taxon>Hexapoda</taxon>
        <taxon>Insecta</taxon>
        <taxon>Pterygota</taxon>
        <taxon>Palaeoptera</taxon>
        <taxon>Ephemeroptera</taxon>
        <taxon>Pisciforma</taxon>
        <taxon>Baetidae</taxon>
        <taxon>Cloeon</taxon>
    </lineage>
</organism>
<gene>
    <name evidence="2" type="ORF">CLODIP_2_CD02383</name>
</gene>
<accession>A0A8S1E3V7</accession>
<reference evidence="2 3" key="1">
    <citation type="submission" date="2020-04" db="EMBL/GenBank/DDBJ databases">
        <authorList>
            <person name="Alioto T."/>
            <person name="Alioto T."/>
            <person name="Gomez Garrido J."/>
        </authorList>
    </citation>
    <scope>NUCLEOTIDE SEQUENCE [LARGE SCALE GENOMIC DNA]</scope>
</reference>